<dbReference type="NCBIfam" id="NF008889">
    <property type="entry name" value="PRK11924.1-1"/>
    <property type="match status" value="1"/>
</dbReference>
<evidence type="ECO:0000259" key="6">
    <source>
        <dbReference type="Pfam" id="PF08281"/>
    </source>
</evidence>
<keyword evidence="4" id="KW-0804">Transcription</keyword>
<dbReference type="EMBL" id="LC557118">
    <property type="protein sequence ID" value="BCI56344.1"/>
    <property type="molecule type" value="Genomic_DNA"/>
</dbReference>
<proteinExistence type="inferred from homology"/>
<comment type="similarity">
    <text evidence="1">Belongs to the sigma-70 factor family. ECF subfamily.</text>
</comment>
<keyword evidence="2" id="KW-0805">Transcription regulation</keyword>
<dbReference type="InterPro" id="IPR007627">
    <property type="entry name" value="RNA_pol_sigma70_r2"/>
</dbReference>
<dbReference type="SUPFAM" id="SSF88659">
    <property type="entry name" value="Sigma3 and sigma4 domains of RNA polymerase sigma factors"/>
    <property type="match status" value="1"/>
</dbReference>
<dbReference type="Pfam" id="PF08281">
    <property type="entry name" value="Sigma70_r4_2"/>
    <property type="match status" value="1"/>
</dbReference>
<dbReference type="Gene3D" id="1.10.1740.10">
    <property type="match status" value="1"/>
</dbReference>
<evidence type="ECO:0000256" key="4">
    <source>
        <dbReference type="ARBA" id="ARBA00023163"/>
    </source>
</evidence>
<dbReference type="GO" id="GO:0016987">
    <property type="term" value="F:sigma factor activity"/>
    <property type="evidence" value="ECO:0007669"/>
    <property type="project" value="UniProtKB-KW"/>
</dbReference>
<protein>
    <submittedName>
        <fullName evidence="7">RNA polymerase sigma factor</fullName>
    </submittedName>
</protein>
<dbReference type="InterPro" id="IPR014284">
    <property type="entry name" value="RNA_pol_sigma-70_dom"/>
</dbReference>
<dbReference type="InterPro" id="IPR013325">
    <property type="entry name" value="RNA_pol_sigma_r2"/>
</dbReference>
<dbReference type="GO" id="GO:0003677">
    <property type="term" value="F:DNA binding"/>
    <property type="evidence" value="ECO:0007669"/>
    <property type="project" value="InterPro"/>
</dbReference>
<evidence type="ECO:0000313" key="7">
    <source>
        <dbReference type="EMBL" id="BCI56344.1"/>
    </source>
</evidence>
<feature type="domain" description="RNA polymerase sigma-70 region 2" evidence="5">
    <location>
        <begin position="16"/>
        <end position="80"/>
    </location>
</feature>
<dbReference type="SUPFAM" id="SSF88946">
    <property type="entry name" value="Sigma2 domain of RNA polymerase sigma factors"/>
    <property type="match status" value="1"/>
</dbReference>
<dbReference type="PANTHER" id="PTHR43133:SF63">
    <property type="entry name" value="RNA POLYMERASE SIGMA FACTOR FECI-RELATED"/>
    <property type="match status" value="1"/>
</dbReference>
<dbReference type="AlphaFoldDB" id="A0A8D5F0Q2"/>
<organism evidence="7">
    <name type="scientific">Ralstonia solanacearum</name>
    <name type="common">Pseudomonas solanacearum</name>
    <dbReference type="NCBI Taxonomy" id="305"/>
    <lineage>
        <taxon>Bacteria</taxon>
        <taxon>Pseudomonadati</taxon>
        <taxon>Pseudomonadota</taxon>
        <taxon>Betaproteobacteria</taxon>
        <taxon>Burkholderiales</taxon>
        <taxon>Burkholderiaceae</taxon>
        <taxon>Ralstonia</taxon>
        <taxon>Ralstonia solanacearum species complex</taxon>
    </lineage>
</organism>
<keyword evidence="3" id="KW-0731">Sigma factor</keyword>
<evidence type="ECO:0000256" key="1">
    <source>
        <dbReference type="ARBA" id="ARBA00010641"/>
    </source>
</evidence>
<dbReference type="Pfam" id="PF04542">
    <property type="entry name" value="Sigma70_r2"/>
    <property type="match status" value="1"/>
</dbReference>
<accession>A0A8D5F0Q2</accession>
<evidence type="ECO:0000259" key="5">
    <source>
        <dbReference type="Pfam" id="PF04542"/>
    </source>
</evidence>
<dbReference type="InterPro" id="IPR039425">
    <property type="entry name" value="RNA_pol_sigma-70-like"/>
</dbReference>
<evidence type="ECO:0000256" key="2">
    <source>
        <dbReference type="ARBA" id="ARBA00023015"/>
    </source>
</evidence>
<dbReference type="PANTHER" id="PTHR43133">
    <property type="entry name" value="RNA POLYMERASE ECF-TYPE SIGMA FACTO"/>
    <property type="match status" value="1"/>
</dbReference>
<evidence type="ECO:0000256" key="3">
    <source>
        <dbReference type="ARBA" id="ARBA00023082"/>
    </source>
</evidence>
<reference evidence="7" key="1">
    <citation type="submission" date="2020-06" db="EMBL/GenBank/DDBJ databases">
        <title>Comparative genome analysis of Ralstonia solanacearum.</title>
        <authorList>
            <person name="Iiyama K."/>
            <person name="Kodama S."/>
            <person name="Furuya N."/>
        </authorList>
    </citation>
    <scope>NUCLEOTIDE SEQUENCE</scope>
    <source>
        <strain evidence="7">MAFF 311693</strain>
    </source>
</reference>
<dbReference type="GO" id="GO:0006352">
    <property type="term" value="P:DNA-templated transcription initiation"/>
    <property type="evidence" value="ECO:0007669"/>
    <property type="project" value="InterPro"/>
</dbReference>
<feature type="domain" description="RNA polymerase sigma factor 70 region 4 type 2" evidence="6">
    <location>
        <begin position="124"/>
        <end position="159"/>
    </location>
</feature>
<name>A0A8D5F0Q2_RALSL</name>
<sequence>MNRAQWPSSALTYDWFRQHHAWLIRRVERQTGCRFFAEDIVSEAFVQLLQNPNLLNIREPRAMLTTIAQRLLYEVWRRRDAERGYLIWAASESQQMLPSQEERALILESLTIIDRVLDGHCANARYAFLCHQLDGLTHAEISKNLGVSVRMVQKYISNIIRLCHLATEQ</sequence>
<dbReference type="InterPro" id="IPR013249">
    <property type="entry name" value="RNA_pol_sigma70_r4_t2"/>
</dbReference>
<dbReference type="InterPro" id="IPR013324">
    <property type="entry name" value="RNA_pol_sigma_r3/r4-like"/>
</dbReference>
<dbReference type="NCBIfam" id="TIGR02937">
    <property type="entry name" value="sigma70-ECF"/>
    <property type="match status" value="1"/>
</dbReference>